<evidence type="ECO:0000256" key="1">
    <source>
        <dbReference type="SAM" id="MobiDB-lite"/>
    </source>
</evidence>
<organism evidence="2 3">
    <name type="scientific">Eumeta variegata</name>
    <name type="common">Bagworm moth</name>
    <name type="synonym">Eumeta japonica</name>
    <dbReference type="NCBI Taxonomy" id="151549"/>
    <lineage>
        <taxon>Eukaryota</taxon>
        <taxon>Metazoa</taxon>
        <taxon>Ecdysozoa</taxon>
        <taxon>Arthropoda</taxon>
        <taxon>Hexapoda</taxon>
        <taxon>Insecta</taxon>
        <taxon>Pterygota</taxon>
        <taxon>Neoptera</taxon>
        <taxon>Endopterygota</taxon>
        <taxon>Lepidoptera</taxon>
        <taxon>Glossata</taxon>
        <taxon>Ditrysia</taxon>
        <taxon>Tineoidea</taxon>
        <taxon>Psychidae</taxon>
        <taxon>Oiketicinae</taxon>
        <taxon>Eumeta</taxon>
    </lineage>
</organism>
<dbReference type="EMBL" id="BGZK01001663">
    <property type="protein sequence ID" value="GBP84172.1"/>
    <property type="molecule type" value="Genomic_DNA"/>
</dbReference>
<proteinExistence type="predicted"/>
<keyword evidence="3" id="KW-1185">Reference proteome</keyword>
<evidence type="ECO:0000313" key="3">
    <source>
        <dbReference type="Proteomes" id="UP000299102"/>
    </source>
</evidence>
<gene>
    <name evidence="2" type="ORF">EVAR_34575_1</name>
</gene>
<comment type="caution">
    <text evidence="2">The sequence shown here is derived from an EMBL/GenBank/DDBJ whole genome shotgun (WGS) entry which is preliminary data.</text>
</comment>
<dbReference type="AlphaFoldDB" id="A0A4C1ZA13"/>
<feature type="region of interest" description="Disordered" evidence="1">
    <location>
        <begin position="1"/>
        <end position="28"/>
    </location>
</feature>
<dbReference type="Proteomes" id="UP000299102">
    <property type="component" value="Unassembled WGS sequence"/>
</dbReference>
<sequence length="162" mass="18192">MPQFEVCPKTGRRRSAQERMEMASEEPAAGAVQAPHSIFEQMCLRAAKRKCYFYASYMEMLRFFNRRTPTASHINQLTIPTFNHSSDRNSTDQPEGAGYLIEGESATGTLTHPMKCNSASCYVTAVFCERCLTGGHFRAAAELASLRLYHMRASLSMSYLLT</sequence>
<name>A0A4C1ZA13_EUMVA</name>
<evidence type="ECO:0000313" key="2">
    <source>
        <dbReference type="EMBL" id="GBP84172.1"/>
    </source>
</evidence>
<accession>A0A4C1ZA13</accession>
<protein>
    <submittedName>
        <fullName evidence="2">Uncharacterized protein</fullName>
    </submittedName>
</protein>
<reference evidence="2 3" key="1">
    <citation type="journal article" date="2019" name="Commun. Biol.">
        <title>The bagworm genome reveals a unique fibroin gene that provides high tensile strength.</title>
        <authorList>
            <person name="Kono N."/>
            <person name="Nakamura H."/>
            <person name="Ohtoshi R."/>
            <person name="Tomita M."/>
            <person name="Numata K."/>
            <person name="Arakawa K."/>
        </authorList>
    </citation>
    <scope>NUCLEOTIDE SEQUENCE [LARGE SCALE GENOMIC DNA]</scope>
</reference>